<evidence type="ECO:0000256" key="9">
    <source>
        <dbReference type="ARBA" id="ARBA00023237"/>
    </source>
</evidence>
<gene>
    <name evidence="13" type="ORF">HLH15_11610</name>
</gene>
<dbReference type="Gene3D" id="2.60.40.2610">
    <property type="entry name" value="Outer membrane usher protein FimD, plug domain"/>
    <property type="match status" value="1"/>
</dbReference>
<evidence type="ECO:0000259" key="11">
    <source>
        <dbReference type="Pfam" id="PF13953"/>
    </source>
</evidence>
<evidence type="ECO:0000256" key="6">
    <source>
        <dbReference type="ARBA" id="ARBA00022692"/>
    </source>
</evidence>
<dbReference type="PANTHER" id="PTHR30451:SF21">
    <property type="entry name" value="FIMBRIAL USHER DOMAIN-CONTAINING PROTEIN YDET-RELATED"/>
    <property type="match status" value="1"/>
</dbReference>
<dbReference type="InterPro" id="IPR025885">
    <property type="entry name" value="PapC_N"/>
</dbReference>
<evidence type="ECO:0000256" key="7">
    <source>
        <dbReference type="ARBA" id="ARBA00022729"/>
    </source>
</evidence>
<dbReference type="Gene3D" id="3.10.20.410">
    <property type="match status" value="1"/>
</dbReference>
<reference evidence="13 14" key="1">
    <citation type="submission" date="2020-04" db="EMBL/GenBank/DDBJ databases">
        <title>Acinetobacter Taxon 24.</title>
        <authorList>
            <person name="Nemec A."/>
            <person name="Radolfova-Krizova L."/>
            <person name="Higgins P.G."/>
            <person name="Spanelova P."/>
        </authorList>
    </citation>
    <scope>NUCLEOTIDE SEQUENCE [LARGE SCALE GENOMIC DNA]</scope>
    <source>
        <strain evidence="13 14">ANC 5084</strain>
    </source>
</reference>
<organism evidence="13 14">
    <name type="scientific">Acinetobacter terrestris</name>
    <dbReference type="NCBI Taxonomy" id="2529843"/>
    <lineage>
        <taxon>Bacteria</taxon>
        <taxon>Pseudomonadati</taxon>
        <taxon>Pseudomonadota</taxon>
        <taxon>Gammaproteobacteria</taxon>
        <taxon>Moraxellales</taxon>
        <taxon>Moraxellaceae</taxon>
        <taxon>Acinetobacter</taxon>
        <taxon>Acinetobacter Taxon 24</taxon>
    </lineage>
</organism>
<keyword evidence="14" id="KW-1185">Reference proteome</keyword>
<dbReference type="Pfam" id="PF00577">
    <property type="entry name" value="Usher"/>
    <property type="match status" value="1"/>
</dbReference>
<sequence>MLNQFLKNNSPYLKIAVLSWSLLAFNVYADDSEFNTAFLKDVTDQVVFEAVTKGYSILPGEYEFTIYINNQRIDKRVIKFYQQDQSVVPCIDARFIEDYQIILNLEKSATDQCYDLTSLPEAKLSFDAGLQTLNVSIPQIFLQQNIRGYIPTKLYDQGINALIINYNANSSIYKNKSGAEHINSSLFLNSGFNYGAWRYRNQSSFSKYSDQEQQWDNVINKLERDILPLRARLEIGDTTTRNDVFDSINFRGLQFSSDDAQLPIGLQNYAPIIRGTALSNALVEVRQNNYLVYSMNVAAGNFEIKDLYAANQSGDLEIRIIESDGSIRKFTQPYSSVPNMLRAGQNKYQITGGQYKSGSSDYQPYFGQLSYTLGLNNYLTPYAGVLVAEDYYAIAGGFAWSLGHFGAFSTDLSYANNTLSNGRQEDGLGLRLLYAKSLNTLGTEIRFSGYHYTSKGYYGFADAVQEKAQWKNGHYEYTYSDNNLVNDSSGLEDQQTNTYYSNTYYSKKNQYQIFLSQQLGKWGQMYANLSDTQYWQKDYNQRNWQIGYNNNFQRLSYGMYYQNSKNLFNGSDYSLGINFSLPIDQYRKIKKYDLSSNNNYQYSPSSGSIIQTSLSGNFLEDKNLQIQAQIGHSETSANNFNLNAAYRGTKANSNFGYGYTKDNQQFYAGMNGGILVHSNGIIFGQQLNSSPILVEAKGAQNIRVENQTGLKIDKNGYAIISSSNAYARNRVALQAEDLGQNISIDDLVKTDIVPTKYAIVKVKFDVKTGHSVLVNLTFKGKELATGTDITEINGLSRVGLVGLNGQAYLTNVESGQTLMAKWGDAVNQQCQFSLPQLSNRAMGYDELTISCEAGEHK</sequence>
<keyword evidence="9" id="KW-0998">Cell outer membrane</keyword>
<evidence type="ECO:0000313" key="14">
    <source>
        <dbReference type="Proteomes" id="UP000555322"/>
    </source>
</evidence>
<evidence type="ECO:0000256" key="4">
    <source>
        <dbReference type="ARBA" id="ARBA00022452"/>
    </source>
</evidence>
<accession>A0ABX1UY69</accession>
<evidence type="ECO:0000256" key="1">
    <source>
        <dbReference type="ARBA" id="ARBA00004571"/>
    </source>
</evidence>
<comment type="subcellular location">
    <subcellularLocation>
        <location evidence="1">Cell outer membrane</location>
        <topology evidence="1">Multi-pass membrane protein</topology>
    </subcellularLocation>
</comment>
<evidence type="ECO:0000256" key="10">
    <source>
        <dbReference type="SAM" id="SignalP"/>
    </source>
</evidence>
<feature type="chain" id="PRO_5045303236" evidence="10">
    <location>
        <begin position="30"/>
        <end position="857"/>
    </location>
</feature>
<dbReference type="Gene3D" id="2.60.40.3110">
    <property type="match status" value="1"/>
</dbReference>
<keyword evidence="7 10" id="KW-0732">Signal</keyword>
<dbReference type="Pfam" id="PF13954">
    <property type="entry name" value="PapC_N"/>
    <property type="match status" value="1"/>
</dbReference>
<feature type="signal peptide" evidence="10">
    <location>
        <begin position="1"/>
        <end position="29"/>
    </location>
</feature>
<keyword evidence="8" id="KW-0472">Membrane</keyword>
<keyword evidence="5" id="KW-1029">Fimbrium biogenesis</keyword>
<evidence type="ECO:0000259" key="12">
    <source>
        <dbReference type="Pfam" id="PF13954"/>
    </source>
</evidence>
<dbReference type="InterPro" id="IPR042186">
    <property type="entry name" value="FimD_plug_dom"/>
</dbReference>
<evidence type="ECO:0000256" key="3">
    <source>
        <dbReference type="ARBA" id="ARBA00022448"/>
    </source>
</evidence>
<comment type="caution">
    <text evidence="13">The sequence shown here is derived from an EMBL/GenBank/DDBJ whole genome shotgun (WGS) entry which is preliminary data.</text>
</comment>
<dbReference type="InterPro" id="IPR000015">
    <property type="entry name" value="Fimb_usher"/>
</dbReference>
<name>A0ABX1UY69_9GAMM</name>
<evidence type="ECO:0000256" key="5">
    <source>
        <dbReference type="ARBA" id="ARBA00022558"/>
    </source>
</evidence>
<keyword evidence="3" id="KW-0813">Transport</keyword>
<keyword evidence="6" id="KW-0812">Transmembrane</keyword>
<proteinExistence type="inferred from homology"/>
<comment type="similarity">
    <text evidence="2">Belongs to the fimbrial export usher family.</text>
</comment>
<dbReference type="InterPro" id="IPR037224">
    <property type="entry name" value="PapC_N_sf"/>
</dbReference>
<dbReference type="InterPro" id="IPR025949">
    <property type="entry name" value="PapC-like_C"/>
</dbReference>
<evidence type="ECO:0000313" key="13">
    <source>
        <dbReference type="EMBL" id="NNH27084.1"/>
    </source>
</evidence>
<feature type="domain" description="PapC-like C-terminal" evidence="11">
    <location>
        <begin position="774"/>
        <end position="833"/>
    </location>
</feature>
<dbReference type="Proteomes" id="UP000555322">
    <property type="component" value="Unassembled WGS sequence"/>
</dbReference>
<dbReference type="Pfam" id="PF13953">
    <property type="entry name" value="PapC_C"/>
    <property type="match status" value="1"/>
</dbReference>
<protein>
    <submittedName>
        <fullName evidence="13">Fimbrial biogenesis outer membrane usher protein</fullName>
    </submittedName>
</protein>
<evidence type="ECO:0000256" key="8">
    <source>
        <dbReference type="ARBA" id="ARBA00023136"/>
    </source>
</evidence>
<dbReference type="Gene3D" id="2.60.40.2070">
    <property type="match status" value="1"/>
</dbReference>
<dbReference type="EMBL" id="JABERJ010000029">
    <property type="protein sequence ID" value="NNH27084.1"/>
    <property type="molecule type" value="Genomic_DNA"/>
</dbReference>
<keyword evidence="4" id="KW-1134">Transmembrane beta strand</keyword>
<dbReference type="RefSeq" id="WP_171536757.1">
    <property type="nucleotide sequence ID" value="NZ_JABERJ010000029.1"/>
</dbReference>
<dbReference type="PANTHER" id="PTHR30451">
    <property type="entry name" value="OUTER MEMBRANE USHER PROTEIN"/>
    <property type="match status" value="1"/>
</dbReference>
<evidence type="ECO:0000256" key="2">
    <source>
        <dbReference type="ARBA" id="ARBA00008064"/>
    </source>
</evidence>
<dbReference type="SUPFAM" id="SSF141729">
    <property type="entry name" value="FimD N-terminal domain-like"/>
    <property type="match status" value="1"/>
</dbReference>
<dbReference type="InterPro" id="IPR043142">
    <property type="entry name" value="PapC-like_C_sf"/>
</dbReference>
<feature type="domain" description="PapC N-terminal" evidence="12">
    <location>
        <begin position="33"/>
        <end position="169"/>
    </location>
</feature>